<proteinExistence type="predicted"/>
<evidence type="ECO:0000313" key="3">
    <source>
        <dbReference type="Proteomes" id="UP000295620"/>
    </source>
</evidence>
<sequence>MKRYLFYLCLIFIVNLSCHTAKLDNFSKSVECIDFQVSDNNQFRLMYYNSNLDSLQYNYLQGSYTKQGDDFLLSSDTISNKNFDAILEEEKGNFEGTRIKVATNIYGDFISEYTTILHIGDMKYSFKGVNIDTLLNRVADNKLWVEIFFPNRYLNNTVMSPSYKSFITKKLPIENQTSNFLSIKIPINYELFFYKSNFAAKVKDLGDSIIIVDSGKKFLKCNLIKIK</sequence>
<keyword evidence="3" id="KW-1185">Reference proteome</keyword>
<dbReference type="Proteomes" id="UP000295620">
    <property type="component" value="Unassembled WGS sequence"/>
</dbReference>
<feature type="chain" id="PRO_5020795652" description="Lipoprotein" evidence="1">
    <location>
        <begin position="21"/>
        <end position="227"/>
    </location>
</feature>
<name>A0A4R6SV52_9SPHI</name>
<reference evidence="2 3" key="1">
    <citation type="submission" date="2019-03" db="EMBL/GenBank/DDBJ databases">
        <title>Genomic Encyclopedia of Archaeal and Bacterial Type Strains, Phase II (KMG-II): from individual species to whole genera.</title>
        <authorList>
            <person name="Goeker M."/>
        </authorList>
    </citation>
    <scope>NUCLEOTIDE SEQUENCE [LARGE SCALE GENOMIC DNA]</scope>
    <source>
        <strain evidence="2 3">DSM 19035</strain>
    </source>
</reference>
<dbReference type="AlphaFoldDB" id="A0A4R6SV52"/>
<gene>
    <name evidence="2" type="ORF">ATK78_1363</name>
</gene>
<feature type="signal peptide" evidence="1">
    <location>
        <begin position="1"/>
        <end position="20"/>
    </location>
</feature>
<evidence type="ECO:0000256" key="1">
    <source>
        <dbReference type="SAM" id="SignalP"/>
    </source>
</evidence>
<dbReference type="EMBL" id="SNYC01000004">
    <property type="protein sequence ID" value="TDQ09209.1"/>
    <property type="molecule type" value="Genomic_DNA"/>
</dbReference>
<keyword evidence="1" id="KW-0732">Signal</keyword>
<protein>
    <recommendedName>
        <fullName evidence="4">Lipoprotein</fullName>
    </recommendedName>
</protein>
<organism evidence="2 3">
    <name type="scientific">Pedobacter metabolipauper</name>
    <dbReference type="NCBI Taxonomy" id="425513"/>
    <lineage>
        <taxon>Bacteria</taxon>
        <taxon>Pseudomonadati</taxon>
        <taxon>Bacteroidota</taxon>
        <taxon>Sphingobacteriia</taxon>
        <taxon>Sphingobacteriales</taxon>
        <taxon>Sphingobacteriaceae</taxon>
        <taxon>Pedobacter</taxon>
    </lineage>
</organism>
<comment type="caution">
    <text evidence="2">The sequence shown here is derived from an EMBL/GenBank/DDBJ whole genome shotgun (WGS) entry which is preliminary data.</text>
</comment>
<accession>A0A4R6SV52</accession>
<evidence type="ECO:0008006" key="4">
    <source>
        <dbReference type="Google" id="ProtNLM"/>
    </source>
</evidence>
<dbReference type="RefSeq" id="WP_133575312.1">
    <property type="nucleotide sequence ID" value="NZ_SNYC01000004.1"/>
</dbReference>
<evidence type="ECO:0000313" key="2">
    <source>
        <dbReference type="EMBL" id="TDQ09209.1"/>
    </source>
</evidence>